<name>A0ACC0BZH6_CATRO</name>
<accession>A0ACC0BZH6</accession>
<protein>
    <submittedName>
        <fullName evidence="1">Uncharacterized protein</fullName>
    </submittedName>
</protein>
<proteinExistence type="predicted"/>
<evidence type="ECO:0000313" key="1">
    <source>
        <dbReference type="EMBL" id="KAI5677969.1"/>
    </source>
</evidence>
<dbReference type="EMBL" id="CM044702">
    <property type="protein sequence ID" value="KAI5677969.1"/>
    <property type="molecule type" value="Genomic_DNA"/>
</dbReference>
<reference evidence="2" key="1">
    <citation type="journal article" date="2023" name="Nat. Plants">
        <title>Single-cell RNA sequencing provides a high-resolution roadmap for understanding the multicellular compartmentation of specialized metabolism.</title>
        <authorList>
            <person name="Sun S."/>
            <person name="Shen X."/>
            <person name="Li Y."/>
            <person name="Li Y."/>
            <person name="Wang S."/>
            <person name="Li R."/>
            <person name="Zhang H."/>
            <person name="Shen G."/>
            <person name="Guo B."/>
            <person name="Wei J."/>
            <person name="Xu J."/>
            <person name="St-Pierre B."/>
            <person name="Chen S."/>
            <person name="Sun C."/>
        </authorList>
    </citation>
    <scope>NUCLEOTIDE SEQUENCE [LARGE SCALE GENOMIC DNA]</scope>
</reference>
<evidence type="ECO:0000313" key="2">
    <source>
        <dbReference type="Proteomes" id="UP001060085"/>
    </source>
</evidence>
<gene>
    <name evidence="1" type="ORF">M9H77_08919</name>
</gene>
<sequence>MFLTIRFGGAAVYTSPSTGIHAMNSFASDQDASPFCIKTATEKRKYNVESDSPFVYVQRIWTQSRFIKYGHYAHKIFYLCDPVGSLNVAREGRIPFTISNIQLSCSSELVLLLVVGYVIRFSWPFHISYYFFSYAKCTFQR</sequence>
<dbReference type="Proteomes" id="UP001060085">
    <property type="component" value="Linkage Group LG02"/>
</dbReference>
<organism evidence="1 2">
    <name type="scientific">Catharanthus roseus</name>
    <name type="common">Madagascar periwinkle</name>
    <name type="synonym">Vinca rosea</name>
    <dbReference type="NCBI Taxonomy" id="4058"/>
    <lineage>
        <taxon>Eukaryota</taxon>
        <taxon>Viridiplantae</taxon>
        <taxon>Streptophyta</taxon>
        <taxon>Embryophyta</taxon>
        <taxon>Tracheophyta</taxon>
        <taxon>Spermatophyta</taxon>
        <taxon>Magnoliopsida</taxon>
        <taxon>eudicotyledons</taxon>
        <taxon>Gunneridae</taxon>
        <taxon>Pentapetalae</taxon>
        <taxon>asterids</taxon>
        <taxon>lamiids</taxon>
        <taxon>Gentianales</taxon>
        <taxon>Apocynaceae</taxon>
        <taxon>Rauvolfioideae</taxon>
        <taxon>Vinceae</taxon>
        <taxon>Catharanthinae</taxon>
        <taxon>Catharanthus</taxon>
    </lineage>
</organism>
<comment type="caution">
    <text evidence="1">The sequence shown here is derived from an EMBL/GenBank/DDBJ whole genome shotgun (WGS) entry which is preliminary data.</text>
</comment>
<keyword evidence="2" id="KW-1185">Reference proteome</keyword>